<dbReference type="AlphaFoldDB" id="A0A8J2SQR9"/>
<comment type="subcellular location">
    <subcellularLocation>
        <location evidence="1">Plastid</location>
    </subcellularLocation>
</comment>
<evidence type="ECO:0000313" key="5">
    <source>
        <dbReference type="EMBL" id="CAH0375018.1"/>
    </source>
</evidence>
<organism evidence="5 6">
    <name type="scientific">Pelagomonas calceolata</name>
    <dbReference type="NCBI Taxonomy" id="35677"/>
    <lineage>
        <taxon>Eukaryota</taxon>
        <taxon>Sar</taxon>
        <taxon>Stramenopiles</taxon>
        <taxon>Ochrophyta</taxon>
        <taxon>Pelagophyceae</taxon>
        <taxon>Pelagomonadales</taxon>
        <taxon>Pelagomonadaceae</taxon>
        <taxon>Pelagomonas</taxon>
    </lineage>
</organism>
<dbReference type="PANTHER" id="PTHR31906">
    <property type="entry name" value="PLASTID-LIPID-ASSOCIATED PROTEIN 4, CHLOROPLASTIC-RELATED"/>
    <property type="match status" value="1"/>
</dbReference>
<feature type="region of interest" description="Disordered" evidence="3">
    <location>
        <begin position="39"/>
        <end position="91"/>
    </location>
</feature>
<name>A0A8J2SQR9_9STRA</name>
<keyword evidence="6" id="KW-1185">Reference proteome</keyword>
<reference evidence="5" key="1">
    <citation type="submission" date="2021-11" db="EMBL/GenBank/DDBJ databases">
        <authorList>
            <consortium name="Genoscope - CEA"/>
            <person name="William W."/>
        </authorList>
    </citation>
    <scope>NUCLEOTIDE SEQUENCE</scope>
</reference>
<dbReference type="InterPro" id="IPR006843">
    <property type="entry name" value="PAP/fibrillin_dom"/>
</dbReference>
<evidence type="ECO:0000256" key="2">
    <source>
        <dbReference type="ARBA" id="ARBA00022640"/>
    </source>
</evidence>
<dbReference type="Proteomes" id="UP000789595">
    <property type="component" value="Unassembled WGS sequence"/>
</dbReference>
<proteinExistence type="predicted"/>
<protein>
    <recommendedName>
        <fullName evidence="4">Plastid lipid-associated protein/fibrillin conserved domain-containing protein</fullName>
    </recommendedName>
</protein>
<evidence type="ECO:0000313" key="6">
    <source>
        <dbReference type="Proteomes" id="UP000789595"/>
    </source>
</evidence>
<comment type="caution">
    <text evidence="5">The sequence shown here is derived from an EMBL/GenBank/DDBJ whole genome shotgun (WGS) entry which is preliminary data.</text>
</comment>
<dbReference type="EMBL" id="CAKKNE010000004">
    <property type="protein sequence ID" value="CAH0375018.1"/>
    <property type="molecule type" value="Genomic_DNA"/>
</dbReference>
<evidence type="ECO:0000256" key="1">
    <source>
        <dbReference type="ARBA" id="ARBA00004474"/>
    </source>
</evidence>
<dbReference type="InterPro" id="IPR039633">
    <property type="entry name" value="PAP"/>
</dbReference>
<keyword evidence="2" id="KW-0934">Plastid</keyword>
<dbReference type="Pfam" id="PF04755">
    <property type="entry name" value="PAP_fibrillin"/>
    <property type="match status" value="1"/>
</dbReference>
<dbReference type="GO" id="GO:0009536">
    <property type="term" value="C:plastid"/>
    <property type="evidence" value="ECO:0007669"/>
    <property type="project" value="UniProtKB-SubCell"/>
</dbReference>
<evidence type="ECO:0000256" key="3">
    <source>
        <dbReference type="SAM" id="MobiDB-lite"/>
    </source>
</evidence>
<sequence length="340" mass="35888">MLYSQLLTLTAAVAFMTPRGVPGGIAVRSQGAAAATQMRQRKGAAAATQLRSMAEDADDFPSDSAVPDEPEPEPTGEEADAPSDVEGDTGEDCAAPAVEAWNEELALDAETALLDRCLGVDRGASASEADRNDVERLARSLEALAPPLDPCRLEGVWSLVYSSEPGLYRSSPFFWSFSRLLEGKTSPTPVPGAKNSELAEAVYAVTDALGPFYTVGDATQTITATQLVSEVELSIEPLPNLPPVGRSLMTSTASAVPTATGLELTLEKTEVRDSTLSQLPGLGFVSDLAFPTKNAFDALSNALQLTPDASTVQLLATYVSDGVRVTRTEGGYLFVHERAY</sequence>
<feature type="domain" description="Plastid lipid-associated protein/fibrillin conserved" evidence="4">
    <location>
        <begin position="109"/>
        <end position="168"/>
    </location>
</feature>
<feature type="compositionally biased region" description="Acidic residues" evidence="3">
    <location>
        <begin position="55"/>
        <end position="91"/>
    </location>
</feature>
<dbReference type="OrthoDB" id="203682at2759"/>
<gene>
    <name evidence="5" type="ORF">PECAL_4P23360</name>
</gene>
<accession>A0A8J2SQR9</accession>
<evidence type="ECO:0000259" key="4">
    <source>
        <dbReference type="Pfam" id="PF04755"/>
    </source>
</evidence>